<protein>
    <submittedName>
        <fullName evidence="5">DNA-binding transcriptional regulator GbsR (MarR family)</fullName>
    </submittedName>
</protein>
<dbReference type="InterPro" id="IPR052362">
    <property type="entry name" value="HTH-GbsR_regulator"/>
</dbReference>
<keyword evidence="2 5" id="KW-0238">DNA-binding</keyword>
<keyword evidence="1" id="KW-0805">Transcription regulation</keyword>
<dbReference type="Proteomes" id="UP000569951">
    <property type="component" value="Unassembled WGS sequence"/>
</dbReference>
<dbReference type="EMBL" id="JACHHG010000008">
    <property type="protein sequence ID" value="MBB6098896.1"/>
    <property type="molecule type" value="Genomic_DNA"/>
</dbReference>
<comment type="caution">
    <text evidence="5">The sequence shown here is derived from an EMBL/GenBank/DDBJ whole genome shotgun (WGS) entry which is preliminary data.</text>
</comment>
<dbReference type="GO" id="GO:0003700">
    <property type="term" value="F:DNA-binding transcription factor activity"/>
    <property type="evidence" value="ECO:0007669"/>
    <property type="project" value="InterPro"/>
</dbReference>
<evidence type="ECO:0000259" key="4">
    <source>
        <dbReference type="Pfam" id="PF12802"/>
    </source>
</evidence>
<dbReference type="RefSeq" id="WP_183987647.1">
    <property type="nucleotide sequence ID" value="NZ_JACHHG010000008.1"/>
</dbReference>
<sequence length="149" mass="16895">MLSPLDQILEEYGQFFENYGLPRIVGRVYGLLLTTDEPAVGLEALSDRLRISRASASTAVRQLHAARMIDKVTLPGDRRDYYRVAPDAHARYLRSGLEQMLRLSDLVRRARQLPELGPQAREKLARIEGLYDDLARTLEAFFAAHEAGR</sequence>
<accession>A0A841I1E4</accession>
<dbReference type="PANTHER" id="PTHR38465:SF1">
    <property type="entry name" value="HTH-TYPE TRANSCRIPTIONAL REGULATOR MJ1563-RELATED"/>
    <property type="match status" value="1"/>
</dbReference>
<evidence type="ECO:0000256" key="2">
    <source>
        <dbReference type="ARBA" id="ARBA00023125"/>
    </source>
</evidence>
<evidence type="ECO:0000313" key="6">
    <source>
        <dbReference type="Proteomes" id="UP000569951"/>
    </source>
</evidence>
<dbReference type="Pfam" id="PF12802">
    <property type="entry name" value="MarR_2"/>
    <property type="match status" value="1"/>
</dbReference>
<dbReference type="PANTHER" id="PTHR38465">
    <property type="entry name" value="HTH-TYPE TRANSCRIPTIONAL REGULATOR MJ1563-RELATED"/>
    <property type="match status" value="1"/>
</dbReference>
<evidence type="ECO:0000256" key="3">
    <source>
        <dbReference type="ARBA" id="ARBA00023163"/>
    </source>
</evidence>
<proteinExistence type="predicted"/>
<evidence type="ECO:0000256" key="1">
    <source>
        <dbReference type="ARBA" id="ARBA00023015"/>
    </source>
</evidence>
<dbReference type="SUPFAM" id="SSF46785">
    <property type="entry name" value="Winged helix' DNA-binding domain"/>
    <property type="match status" value="1"/>
</dbReference>
<dbReference type="InterPro" id="IPR036388">
    <property type="entry name" value="WH-like_DNA-bd_sf"/>
</dbReference>
<reference evidence="5 6" key="1">
    <citation type="submission" date="2020-08" db="EMBL/GenBank/DDBJ databases">
        <title>Genomic Encyclopedia of Type Strains, Phase IV (KMG-IV): sequencing the most valuable type-strain genomes for metagenomic binning, comparative biology and taxonomic classification.</title>
        <authorList>
            <person name="Goeker M."/>
        </authorList>
    </citation>
    <scope>NUCLEOTIDE SEQUENCE [LARGE SCALE GENOMIC DNA]</scope>
    <source>
        <strain evidence="5 6">DSM 21458</strain>
    </source>
</reference>
<dbReference type="InterPro" id="IPR036390">
    <property type="entry name" value="WH_DNA-bd_sf"/>
</dbReference>
<keyword evidence="6" id="KW-1185">Reference proteome</keyword>
<organism evidence="5 6">
    <name type="scientific">Deinobacterium chartae</name>
    <dbReference type="NCBI Taxonomy" id="521158"/>
    <lineage>
        <taxon>Bacteria</taxon>
        <taxon>Thermotogati</taxon>
        <taxon>Deinococcota</taxon>
        <taxon>Deinococci</taxon>
        <taxon>Deinococcales</taxon>
        <taxon>Deinococcaceae</taxon>
        <taxon>Deinobacterium</taxon>
    </lineage>
</organism>
<keyword evidence="3" id="KW-0804">Transcription</keyword>
<dbReference type="GO" id="GO:0003677">
    <property type="term" value="F:DNA binding"/>
    <property type="evidence" value="ECO:0007669"/>
    <property type="project" value="UniProtKB-KW"/>
</dbReference>
<name>A0A841I1E4_9DEIO</name>
<dbReference type="Gene3D" id="1.10.10.10">
    <property type="entry name" value="Winged helix-like DNA-binding domain superfamily/Winged helix DNA-binding domain"/>
    <property type="match status" value="1"/>
</dbReference>
<dbReference type="InterPro" id="IPR000835">
    <property type="entry name" value="HTH_MarR-typ"/>
</dbReference>
<gene>
    <name evidence="5" type="ORF">HNR42_002331</name>
</gene>
<evidence type="ECO:0000313" key="5">
    <source>
        <dbReference type="EMBL" id="MBB6098896.1"/>
    </source>
</evidence>
<feature type="domain" description="HTH marR-type" evidence="4">
    <location>
        <begin position="43"/>
        <end position="79"/>
    </location>
</feature>
<dbReference type="AlphaFoldDB" id="A0A841I1E4"/>